<dbReference type="PATRIC" id="fig|389348.3.peg.2451"/>
<accession>A0A0U5JIH2</accession>
<name>A0A0U5JIH2_9BACT</name>
<dbReference type="InParanoid" id="A0A0U5JIH2"/>
<dbReference type="STRING" id="389348.PNK_2180"/>
<reference evidence="3" key="1">
    <citation type="submission" date="2015-09" db="EMBL/GenBank/DDBJ databases">
        <authorList>
            <person name="Bertelli C."/>
        </authorList>
    </citation>
    <scope>NUCLEOTIDE SEQUENCE [LARGE SCALE GENOMIC DNA]</scope>
    <source>
        <strain evidence="3">KNic</strain>
    </source>
</reference>
<keyword evidence="3" id="KW-1185">Reference proteome</keyword>
<dbReference type="KEGG" id="pnl:PNK_2180"/>
<gene>
    <name evidence="2" type="ORF">PNK_2180</name>
</gene>
<dbReference type="EMBL" id="LN879502">
    <property type="protein sequence ID" value="CUI17781.1"/>
    <property type="molecule type" value="Genomic_DNA"/>
</dbReference>
<evidence type="ECO:0000313" key="3">
    <source>
        <dbReference type="Proteomes" id="UP000069902"/>
    </source>
</evidence>
<proteinExistence type="predicted"/>
<feature type="region of interest" description="Disordered" evidence="1">
    <location>
        <begin position="1"/>
        <end position="22"/>
    </location>
</feature>
<sequence>MEIKHNPLKSENTFQSEVSKPVTGSDVRMAGLASQISAMKPAGSELSTVSVAESRPLSSAKNTLPSLIFPTSLEEKQKACDQFKVGDVIATHVTGNKGVEFVDPLIRLVQTIAKWLGFSDKNAKSTAVHIAVVVGIDKEKGRVIISEAMPSKESGLRTVDLFTHKSCVLDSGVGYEYEIYRPEQQYAMTAVKAAAIAERFAPKASYLLSEEDKAKIKKDGQVESEGKNKTKPLMNKFSFKMALKAMFNRKGLSESAQKRVFKGIFEEAVQGNILIGGKKGRRIFCSAFGSQVFQKAAAEKAWNELIVENPAIKKDLERLIKQVEGQDNANKDKLVSGWAKSMQKQYGKELERKMGVFDYDFMKMAPQDMLAHFKNNGIASEQFKIVPPS</sequence>
<dbReference type="AlphaFoldDB" id="A0A0U5JIH2"/>
<feature type="compositionally biased region" description="Polar residues" evidence="1">
    <location>
        <begin position="9"/>
        <end position="18"/>
    </location>
</feature>
<dbReference type="Proteomes" id="UP000069902">
    <property type="component" value="Chromosome cPNK"/>
</dbReference>
<evidence type="ECO:0000313" key="2">
    <source>
        <dbReference type="EMBL" id="CUI17781.1"/>
    </source>
</evidence>
<organism evidence="2 3">
    <name type="scientific">Candidatus Protochlamydia naegleriophila</name>
    <dbReference type="NCBI Taxonomy" id="389348"/>
    <lineage>
        <taxon>Bacteria</taxon>
        <taxon>Pseudomonadati</taxon>
        <taxon>Chlamydiota</taxon>
        <taxon>Chlamydiia</taxon>
        <taxon>Parachlamydiales</taxon>
        <taxon>Parachlamydiaceae</taxon>
        <taxon>Candidatus Protochlamydia</taxon>
    </lineage>
</organism>
<protein>
    <submittedName>
        <fullName evidence="2">Uncharacterized protein</fullName>
    </submittedName>
</protein>
<dbReference type="RefSeq" id="WP_059061988.1">
    <property type="nucleotide sequence ID" value="NZ_LN879502.1"/>
</dbReference>
<evidence type="ECO:0000256" key="1">
    <source>
        <dbReference type="SAM" id="MobiDB-lite"/>
    </source>
</evidence>